<evidence type="ECO:0000256" key="1">
    <source>
        <dbReference type="SAM" id="Phobius"/>
    </source>
</evidence>
<keyword evidence="1" id="KW-0472">Membrane</keyword>
<gene>
    <name evidence="2" type="ORF">A4R43_20450</name>
</gene>
<accession>A0A344L957</accession>
<name>A0A344L957_9PSEU</name>
<dbReference type="EMBL" id="CP015163">
    <property type="protein sequence ID" value="AXB44581.1"/>
    <property type="molecule type" value="Genomic_DNA"/>
</dbReference>
<keyword evidence="3" id="KW-1185">Reference proteome</keyword>
<dbReference type="RefSeq" id="WP_113693834.1">
    <property type="nucleotide sequence ID" value="NZ_CP015163.1"/>
</dbReference>
<keyword evidence="1" id="KW-1133">Transmembrane helix</keyword>
<dbReference type="Proteomes" id="UP000250434">
    <property type="component" value="Chromosome"/>
</dbReference>
<proteinExistence type="predicted"/>
<protein>
    <submittedName>
        <fullName evidence="2">Uncharacterized protein</fullName>
    </submittedName>
</protein>
<evidence type="ECO:0000313" key="3">
    <source>
        <dbReference type="Proteomes" id="UP000250434"/>
    </source>
</evidence>
<feature type="transmembrane region" description="Helical" evidence="1">
    <location>
        <begin position="16"/>
        <end position="36"/>
    </location>
</feature>
<dbReference type="KEGG" id="aab:A4R43_20450"/>
<evidence type="ECO:0000313" key="2">
    <source>
        <dbReference type="EMBL" id="AXB44581.1"/>
    </source>
</evidence>
<sequence>MRAWLEAGKRLEPSDSWLVVISLLFVSAVLLTLRGLTLCSGLRRAPGAQPRSCVEAASSTSVAG</sequence>
<reference evidence="2 3" key="1">
    <citation type="submission" date="2016-04" db="EMBL/GenBank/DDBJ databases">
        <title>Complete genome sequence and analysis of deep-sea sediment isolate, Amycolatopsis sp. WP1.</title>
        <authorList>
            <person name="Wang H."/>
            <person name="Chen S."/>
            <person name="Wu Q."/>
        </authorList>
    </citation>
    <scope>NUCLEOTIDE SEQUENCE [LARGE SCALE GENOMIC DNA]</scope>
    <source>
        <strain evidence="2 3">WP1</strain>
    </source>
</reference>
<dbReference type="AlphaFoldDB" id="A0A344L957"/>
<organism evidence="2 3">
    <name type="scientific">Amycolatopsis albispora</name>
    <dbReference type="NCBI Taxonomy" id="1804986"/>
    <lineage>
        <taxon>Bacteria</taxon>
        <taxon>Bacillati</taxon>
        <taxon>Actinomycetota</taxon>
        <taxon>Actinomycetes</taxon>
        <taxon>Pseudonocardiales</taxon>
        <taxon>Pseudonocardiaceae</taxon>
        <taxon>Amycolatopsis</taxon>
    </lineage>
</organism>
<keyword evidence="1" id="KW-0812">Transmembrane</keyword>